<organism evidence="18 19">
    <name type="scientific">Fervidicola ferrireducens</name>
    <dbReference type="NCBI Taxonomy" id="520764"/>
    <lineage>
        <taxon>Bacteria</taxon>
        <taxon>Bacillati</taxon>
        <taxon>Bacillota</taxon>
        <taxon>Clostridia</taxon>
        <taxon>Thermosediminibacterales</taxon>
        <taxon>Thermosediminibacteraceae</taxon>
        <taxon>Fervidicola</taxon>
    </lineage>
</organism>
<dbReference type="Gene3D" id="3.40.1190.10">
    <property type="entry name" value="Mur-like, catalytic domain"/>
    <property type="match status" value="1"/>
</dbReference>
<comment type="function">
    <text evidence="14">Cell wall formation.</text>
</comment>
<dbReference type="PANTHER" id="PTHR43445">
    <property type="entry name" value="UDP-N-ACETYLMURAMATE--L-ALANINE LIGASE-RELATED"/>
    <property type="match status" value="1"/>
</dbReference>
<dbReference type="HAMAP" id="MF_00046">
    <property type="entry name" value="MurC"/>
    <property type="match status" value="1"/>
</dbReference>
<name>A0A140LD54_9FIRM</name>
<dbReference type="Proteomes" id="UP000070427">
    <property type="component" value="Unassembled WGS sequence"/>
</dbReference>
<feature type="binding site" evidence="14">
    <location>
        <begin position="112"/>
        <end position="118"/>
    </location>
    <ligand>
        <name>ATP</name>
        <dbReference type="ChEBI" id="CHEBI:30616"/>
    </ligand>
</feature>
<comment type="pathway">
    <text evidence="2 14">Cell wall biogenesis; peptidoglycan biosynthesis.</text>
</comment>
<dbReference type="STRING" id="520764.AN618_02340"/>
<keyword evidence="9 14" id="KW-0133">Cell shape</keyword>
<dbReference type="GO" id="GO:0008360">
    <property type="term" value="P:regulation of cell shape"/>
    <property type="evidence" value="ECO:0007669"/>
    <property type="project" value="UniProtKB-KW"/>
</dbReference>
<keyword evidence="8 14" id="KW-0067">ATP-binding</keyword>
<dbReference type="AlphaFoldDB" id="A0A140LD54"/>
<proteinExistence type="inferred from homology"/>
<keyword evidence="5 14" id="KW-0436">Ligase</keyword>
<dbReference type="EC" id="6.3.2.8" evidence="3 14"/>
<evidence type="ECO:0000256" key="3">
    <source>
        <dbReference type="ARBA" id="ARBA00012211"/>
    </source>
</evidence>
<keyword evidence="11 14" id="KW-0131">Cell cycle</keyword>
<dbReference type="Pfam" id="PF08245">
    <property type="entry name" value="Mur_ligase_M"/>
    <property type="match status" value="1"/>
</dbReference>
<dbReference type="GO" id="GO:0071555">
    <property type="term" value="P:cell wall organization"/>
    <property type="evidence" value="ECO:0007669"/>
    <property type="project" value="UniProtKB-KW"/>
</dbReference>
<dbReference type="GO" id="GO:0005737">
    <property type="term" value="C:cytoplasm"/>
    <property type="evidence" value="ECO:0007669"/>
    <property type="project" value="UniProtKB-SubCell"/>
</dbReference>
<protein>
    <recommendedName>
        <fullName evidence="3 14">UDP-N-acetylmuramate--L-alanine ligase</fullName>
        <ecNumber evidence="3 14">6.3.2.8</ecNumber>
    </recommendedName>
    <alternativeName>
        <fullName evidence="14">UDP-N-acetylmuramoyl-L-alanine synthetase</fullName>
    </alternativeName>
</protein>
<keyword evidence="10 14" id="KW-0573">Peptidoglycan synthesis</keyword>
<reference evidence="18 19" key="1">
    <citation type="submission" date="2015-12" db="EMBL/GenBank/DDBJ databases">
        <title>Draft genome sequnece of Fervidicola ferrireducens strain Y170.</title>
        <authorList>
            <person name="Patel B.K."/>
        </authorList>
    </citation>
    <scope>NUCLEOTIDE SEQUENCE [LARGE SCALE GENOMIC DNA]</scope>
    <source>
        <strain evidence="18 19">Y170</strain>
    </source>
</reference>
<feature type="domain" description="Mur ligase N-terminal catalytic" evidence="15">
    <location>
        <begin position="7"/>
        <end position="105"/>
    </location>
</feature>
<evidence type="ECO:0000256" key="8">
    <source>
        <dbReference type="ARBA" id="ARBA00022840"/>
    </source>
</evidence>
<dbReference type="SUPFAM" id="SSF53623">
    <property type="entry name" value="MurD-like peptide ligases, catalytic domain"/>
    <property type="match status" value="1"/>
</dbReference>
<dbReference type="InterPro" id="IPR004101">
    <property type="entry name" value="Mur_ligase_C"/>
</dbReference>
<keyword evidence="19" id="KW-1185">Reference proteome</keyword>
<evidence type="ECO:0000256" key="1">
    <source>
        <dbReference type="ARBA" id="ARBA00004496"/>
    </source>
</evidence>
<dbReference type="Pfam" id="PF02875">
    <property type="entry name" value="Mur_ligase_C"/>
    <property type="match status" value="1"/>
</dbReference>
<dbReference type="GO" id="GO:0051301">
    <property type="term" value="P:cell division"/>
    <property type="evidence" value="ECO:0007669"/>
    <property type="project" value="UniProtKB-KW"/>
</dbReference>
<keyword evidence="12 14" id="KW-0961">Cell wall biogenesis/degradation</keyword>
<dbReference type="InterPro" id="IPR050061">
    <property type="entry name" value="MurCDEF_pg_biosynth"/>
</dbReference>
<dbReference type="RefSeq" id="WP_066351063.1">
    <property type="nucleotide sequence ID" value="NZ_LOED01000002.1"/>
</dbReference>
<dbReference type="NCBIfam" id="TIGR01082">
    <property type="entry name" value="murC"/>
    <property type="match status" value="1"/>
</dbReference>
<feature type="domain" description="Mur ligase central" evidence="17">
    <location>
        <begin position="110"/>
        <end position="289"/>
    </location>
</feature>
<dbReference type="Gene3D" id="3.40.50.720">
    <property type="entry name" value="NAD(P)-binding Rossmann-like Domain"/>
    <property type="match status" value="1"/>
</dbReference>
<dbReference type="InParanoid" id="A0A140LD54"/>
<sequence>MLGNYKRIHFIGIGGTGMSGIARIARELGYDVSGSDLKPSEVINRLKKLGATVFLGHNAENVKGADLVVVSSAIPQDNPEYLQALKEKIPIIHRADVLSLLMAGKKGIAVTGAHGKTTTTSMISLVLEKSGLEPTVVIGGELNDIGGNATLGKGEYLVAEADESDGSFLKLKPYIAVVTNIENDHMDYYKDMDTMKEAYKTFVNGIKKDGFALLGTDNENVRDILESLDVTYFTYGIDYPADYMPKNIRINGASSTFEVHYRKEPLVELELNVPGMHNIYNATAAVAVAHRLGLKMEDVAKALKVFRGAKRRFQLMGEVNGIKVIDDYAHHPTEIKATLKAAKLQNPRRIYAIFQPHRYTRTKILAEEFGLAFDDADEVVVTNIYSAGERPIEGVSSLLIVDALKDRGKKVTYIHDKDEIPDFIIQKVSPGDYVLTIGAGDIYQVAYEIVKKLKTKDVRPG</sequence>
<comment type="caution">
    <text evidence="18">The sequence shown here is derived from an EMBL/GenBank/DDBJ whole genome shotgun (WGS) entry which is preliminary data.</text>
</comment>
<evidence type="ECO:0000256" key="13">
    <source>
        <dbReference type="ARBA" id="ARBA00047833"/>
    </source>
</evidence>
<dbReference type="FunCoup" id="A0A140LD54">
    <property type="interactions" value="284"/>
</dbReference>
<comment type="similarity">
    <text evidence="14">Belongs to the MurCDEF family.</text>
</comment>
<evidence type="ECO:0000256" key="4">
    <source>
        <dbReference type="ARBA" id="ARBA00022490"/>
    </source>
</evidence>
<evidence type="ECO:0000256" key="2">
    <source>
        <dbReference type="ARBA" id="ARBA00004752"/>
    </source>
</evidence>
<dbReference type="Pfam" id="PF01225">
    <property type="entry name" value="Mur_ligase"/>
    <property type="match status" value="1"/>
</dbReference>
<evidence type="ECO:0000256" key="14">
    <source>
        <dbReference type="HAMAP-Rule" id="MF_00046"/>
    </source>
</evidence>
<evidence type="ECO:0000259" key="16">
    <source>
        <dbReference type="Pfam" id="PF02875"/>
    </source>
</evidence>
<evidence type="ECO:0000256" key="5">
    <source>
        <dbReference type="ARBA" id="ARBA00022598"/>
    </source>
</evidence>
<keyword evidence="6 14" id="KW-0132">Cell division</keyword>
<evidence type="ECO:0000256" key="7">
    <source>
        <dbReference type="ARBA" id="ARBA00022741"/>
    </source>
</evidence>
<dbReference type="OrthoDB" id="9804126at2"/>
<evidence type="ECO:0000259" key="17">
    <source>
        <dbReference type="Pfam" id="PF08245"/>
    </source>
</evidence>
<dbReference type="GO" id="GO:0008763">
    <property type="term" value="F:UDP-N-acetylmuramate-L-alanine ligase activity"/>
    <property type="evidence" value="ECO:0007669"/>
    <property type="project" value="UniProtKB-UniRule"/>
</dbReference>
<dbReference type="EMBL" id="LOED01000002">
    <property type="protein sequence ID" value="KXG78479.1"/>
    <property type="molecule type" value="Genomic_DNA"/>
</dbReference>
<dbReference type="InterPro" id="IPR005758">
    <property type="entry name" value="UDP-N-AcMur_Ala_ligase_MurC"/>
</dbReference>
<dbReference type="InterPro" id="IPR036565">
    <property type="entry name" value="Mur-like_cat_sf"/>
</dbReference>
<keyword evidence="7 14" id="KW-0547">Nucleotide-binding</keyword>
<comment type="catalytic activity">
    <reaction evidence="13 14">
        <text>UDP-N-acetyl-alpha-D-muramate + L-alanine + ATP = UDP-N-acetyl-alpha-D-muramoyl-L-alanine + ADP + phosphate + H(+)</text>
        <dbReference type="Rhea" id="RHEA:23372"/>
        <dbReference type="ChEBI" id="CHEBI:15378"/>
        <dbReference type="ChEBI" id="CHEBI:30616"/>
        <dbReference type="ChEBI" id="CHEBI:43474"/>
        <dbReference type="ChEBI" id="CHEBI:57972"/>
        <dbReference type="ChEBI" id="CHEBI:70757"/>
        <dbReference type="ChEBI" id="CHEBI:83898"/>
        <dbReference type="ChEBI" id="CHEBI:456216"/>
        <dbReference type="EC" id="6.3.2.8"/>
    </reaction>
</comment>
<dbReference type="GO" id="GO:0005524">
    <property type="term" value="F:ATP binding"/>
    <property type="evidence" value="ECO:0007669"/>
    <property type="project" value="UniProtKB-UniRule"/>
</dbReference>
<accession>A0A140LD54</accession>
<evidence type="ECO:0000256" key="10">
    <source>
        <dbReference type="ARBA" id="ARBA00022984"/>
    </source>
</evidence>
<evidence type="ECO:0000256" key="11">
    <source>
        <dbReference type="ARBA" id="ARBA00023306"/>
    </source>
</evidence>
<dbReference type="PANTHER" id="PTHR43445:SF3">
    <property type="entry name" value="UDP-N-ACETYLMURAMATE--L-ALANINE LIGASE"/>
    <property type="match status" value="1"/>
</dbReference>
<evidence type="ECO:0000256" key="6">
    <source>
        <dbReference type="ARBA" id="ARBA00022618"/>
    </source>
</evidence>
<evidence type="ECO:0000313" key="19">
    <source>
        <dbReference type="Proteomes" id="UP000070427"/>
    </source>
</evidence>
<keyword evidence="4 14" id="KW-0963">Cytoplasm</keyword>
<evidence type="ECO:0000259" key="15">
    <source>
        <dbReference type="Pfam" id="PF01225"/>
    </source>
</evidence>
<dbReference type="SUPFAM" id="SSF51984">
    <property type="entry name" value="MurCD N-terminal domain"/>
    <property type="match status" value="1"/>
</dbReference>
<dbReference type="GO" id="GO:0009252">
    <property type="term" value="P:peptidoglycan biosynthetic process"/>
    <property type="evidence" value="ECO:0007669"/>
    <property type="project" value="UniProtKB-UniRule"/>
</dbReference>
<dbReference type="InterPro" id="IPR013221">
    <property type="entry name" value="Mur_ligase_cen"/>
</dbReference>
<comment type="subcellular location">
    <subcellularLocation>
        <location evidence="1 14">Cytoplasm</location>
    </subcellularLocation>
</comment>
<dbReference type="SUPFAM" id="SSF53244">
    <property type="entry name" value="MurD-like peptide ligases, peptide-binding domain"/>
    <property type="match status" value="1"/>
</dbReference>
<dbReference type="PATRIC" id="fig|520764.3.peg.252"/>
<dbReference type="InterPro" id="IPR036615">
    <property type="entry name" value="Mur_ligase_C_dom_sf"/>
</dbReference>
<feature type="domain" description="Mur ligase C-terminal" evidence="16">
    <location>
        <begin position="311"/>
        <end position="440"/>
    </location>
</feature>
<dbReference type="UniPathway" id="UPA00219"/>
<dbReference type="InterPro" id="IPR000713">
    <property type="entry name" value="Mur_ligase_N"/>
</dbReference>
<evidence type="ECO:0000256" key="9">
    <source>
        <dbReference type="ARBA" id="ARBA00022960"/>
    </source>
</evidence>
<dbReference type="Gene3D" id="3.90.190.20">
    <property type="entry name" value="Mur ligase, C-terminal domain"/>
    <property type="match status" value="1"/>
</dbReference>
<evidence type="ECO:0000313" key="18">
    <source>
        <dbReference type="EMBL" id="KXG78479.1"/>
    </source>
</evidence>
<evidence type="ECO:0000256" key="12">
    <source>
        <dbReference type="ARBA" id="ARBA00023316"/>
    </source>
</evidence>
<gene>
    <name evidence="14 18" type="primary">murC</name>
    <name evidence="18" type="ORF">AN618_02340</name>
</gene>